<accession>A0A3Q3WDA0</accession>
<evidence type="ECO:0000256" key="1">
    <source>
        <dbReference type="SAM" id="MobiDB-lite"/>
    </source>
</evidence>
<organism evidence="2 3">
    <name type="scientific">Mola mola</name>
    <name type="common">Ocean sunfish</name>
    <name type="synonym">Tetraodon mola</name>
    <dbReference type="NCBI Taxonomy" id="94237"/>
    <lineage>
        <taxon>Eukaryota</taxon>
        <taxon>Metazoa</taxon>
        <taxon>Chordata</taxon>
        <taxon>Craniata</taxon>
        <taxon>Vertebrata</taxon>
        <taxon>Euteleostomi</taxon>
        <taxon>Actinopterygii</taxon>
        <taxon>Neopterygii</taxon>
        <taxon>Teleostei</taxon>
        <taxon>Neoteleostei</taxon>
        <taxon>Acanthomorphata</taxon>
        <taxon>Eupercaria</taxon>
        <taxon>Tetraodontiformes</taxon>
        <taxon>Molidae</taxon>
        <taxon>Mola</taxon>
    </lineage>
</organism>
<reference evidence="2" key="2">
    <citation type="submission" date="2025-09" db="UniProtKB">
        <authorList>
            <consortium name="Ensembl"/>
        </authorList>
    </citation>
    <scope>IDENTIFICATION</scope>
</reference>
<reference evidence="2" key="1">
    <citation type="submission" date="2025-08" db="UniProtKB">
        <authorList>
            <consortium name="Ensembl"/>
        </authorList>
    </citation>
    <scope>IDENTIFICATION</scope>
</reference>
<evidence type="ECO:0000313" key="2">
    <source>
        <dbReference type="Ensembl" id="ENSMMOP00000006734.1"/>
    </source>
</evidence>
<dbReference type="OMA" id="FCRTGMN"/>
<feature type="region of interest" description="Disordered" evidence="1">
    <location>
        <begin position="1"/>
        <end position="30"/>
    </location>
</feature>
<proteinExistence type="predicted"/>
<name>A0A3Q3WDA0_MOLML</name>
<dbReference type="Proteomes" id="UP000261620">
    <property type="component" value="Unplaced"/>
</dbReference>
<protein>
    <submittedName>
        <fullName evidence="2">Uncharacterized protein</fullName>
    </submittedName>
</protein>
<dbReference type="Ensembl" id="ENSMMOT00000006858.1">
    <property type="protein sequence ID" value="ENSMMOP00000006734.1"/>
    <property type="gene ID" value="ENSMMOG00000005258.1"/>
</dbReference>
<dbReference type="AlphaFoldDB" id="A0A3Q3WDA0"/>
<keyword evidence="3" id="KW-1185">Reference proteome</keyword>
<sequence length="183" mass="20929">MLVAVETKSSMEEKEANFEQATEGVERDSPGVHGKIMQMELDWDIPMSVELPVQVQPDPAHQPFPFLDTTLANLGIQESEVKEKLVWVDTKKTQVKNKTGKLKEKEVTILKVRVKAQRPGDKHLQEVLYSTEAHTDRSFCRTGMNILPWKHTSVENELTPVHMTISLENRQPNFTQLQGQREI</sequence>
<evidence type="ECO:0000313" key="3">
    <source>
        <dbReference type="Proteomes" id="UP000261620"/>
    </source>
</evidence>